<name>A0A8K0TS54_9PEZI</name>
<gene>
    <name evidence="2" type="ORF">B0T11DRAFT_11762</name>
</gene>
<feature type="compositionally biased region" description="Low complexity" evidence="1">
    <location>
        <begin position="257"/>
        <end position="267"/>
    </location>
</feature>
<reference evidence="2" key="1">
    <citation type="journal article" date="2021" name="Nat. Commun.">
        <title>Genetic determinants of endophytism in the Arabidopsis root mycobiome.</title>
        <authorList>
            <person name="Mesny F."/>
            <person name="Miyauchi S."/>
            <person name="Thiergart T."/>
            <person name="Pickel B."/>
            <person name="Atanasova L."/>
            <person name="Karlsson M."/>
            <person name="Huettel B."/>
            <person name="Barry K.W."/>
            <person name="Haridas S."/>
            <person name="Chen C."/>
            <person name="Bauer D."/>
            <person name="Andreopoulos W."/>
            <person name="Pangilinan J."/>
            <person name="LaButti K."/>
            <person name="Riley R."/>
            <person name="Lipzen A."/>
            <person name="Clum A."/>
            <person name="Drula E."/>
            <person name="Henrissat B."/>
            <person name="Kohler A."/>
            <person name="Grigoriev I.V."/>
            <person name="Martin F.M."/>
            <person name="Hacquard S."/>
        </authorList>
    </citation>
    <scope>NUCLEOTIDE SEQUENCE</scope>
    <source>
        <strain evidence="2">MPI-CAGE-AT-0016</strain>
    </source>
</reference>
<sequence length="296" mass="31742">MEEPAGELFDTLQAAYDACQRMALGRHFAITRGRTTRSKGANRKYDPKGRVMRQDITCTRGSTNTAAVRSNGRSTKTACPWRAKIVHVKAMDRYRLTIQNDTHNHEIDATDDWSPANIAAVRRWQRNSQPAIIAEIHRLAASGNLSCTKIAAQISENSALAGPHGPVLINAADVANEIRQHRIALANRPQGEDPEANAAQQQPGAAEAAAGSADDIPALNRRIDGIENTLAQLMSLVQQVAARLPPAPPPPAPPLLPQSHSHSHPAAGVANATASHLHDHSAVSNNGNHTMGMGFQ</sequence>
<organism evidence="2 3">
    <name type="scientific">Plectosphaerella cucumerina</name>
    <dbReference type="NCBI Taxonomy" id="40658"/>
    <lineage>
        <taxon>Eukaryota</taxon>
        <taxon>Fungi</taxon>
        <taxon>Dikarya</taxon>
        <taxon>Ascomycota</taxon>
        <taxon>Pezizomycotina</taxon>
        <taxon>Sordariomycetes</taxon>
        <taxon>Hypocreomycetidae</taxon>
        <taxon>Glomerellales</taxon>
        <taxon>Plectosphaerellaceae</taxon>
        <taxon>Plectosphaerella</taxon>
    </lineage>
</organism>
<protein>
    <recommendedName>
        <fullName evidence="4">FAR1 domain-containing protein</fullName>
    </recommendedName>
</protein>
<feature type="compositionally biased region" description="Low complexity" evidence="1">
    <location>
        <begin position="196"/>
        <end position="213"/>
    </location>
</feature>
<evidence type="ECO:0000313" key="2">
    <source>
        <dbReference type="EMBL" id="KAH7375675.1"/>
    </source>
</evidence>
<keyword evidence="3" id="KW-1185">Reference proteome</keyword>
<proteinExistence type="predicted"/>
<accession>A0A8K0TS54</accession>
<comment type="caution">
    <text evidence="2">The sequence shown here is derived from an EMBL/GenBank/DDBJ whole genome shotgun (WGS) entry which is preliminary data.</text>
</comment>
<dbReference type="OrthoDB" id="10337407at2759"/>
<dbReference type="AlphaFoldDB" id="A0A8K0TS54"/>
<evidence type="ECO:0000256" key="1">
    <source>
        <dbReference type="SAM" id="MobiDB-lite"/>
    </source>
</evidence>
<dbReference type="EMBL" id="JAGPXD010000001">
    <property type="protein sequence ID" value="KAH7375675.1"/>
    <property type="molecule type" value="Genomic_DNA"/>
</dbReference>
<evidence type="ECO:0000313" key="3">
    <source>
        <dbReference type="Proteomes" id="UP000813385"/>
    </source>
</evidence>
<feature type="region of interest" description="Disordered" evidence="1">
    <location>
        <begin position="244"/>
        <end position="296"/>
    </location>
</feature>
<feature type="compositionally biased region" description="Pro residues" evidence="1">
    <location>
        <begin position="245"/>
        <end position="256"/>
    </location>
</feature>
<feature type="region of interest" description="Disordered" evidence="1">
    <location>
        <begin position="187"/>
        <end position="213"/>
    </location>
</feature>
<dbReference type="Proteomes" id="UP000813385">
    <property type="component" value="Unassembled WGS sequence"/>
</dbReference>
<evidence type="ECO:0008006" key="4">
    <source>
        <dbReference type="Google" id="ProtNLM"/>
    </source>
</evidence>